<evidence type="ECO:0008006" key="4">
    <source>
        <dbReference type="Google" id="ProtNLM"/>
    </source>
</evidence>
<organism evidence="2 3">
    <name type="scientific">Winogradskyella aquimaris</name>
    <dbReference type="NCBI Taxonomy" id="864074"/>
    <lineage>
        <taxon>Bacteria</taxon>
        <taxon>Pseudomonadati</taxon>
        <taxon>Bacteroidota</taxon>
        <taxon>Flavobacteriia</taxon>
        <taxon>Flavobacteriales</taxon>
        <taxon>Flavobacteriaceae</taxon>
        <taxon>Winogradskyella</taxon>
    </lineage>
</organism>
<keyword evidence="1" id="KW-0472">Membrane</keyword>
<gene>
    <name evidence="2" type="ORF">SNF14_12230</name>
</gene>
<sequence length="129" mass="15100">MKVAYKRRHLNVNLILGLIWLVWFSLGVFGKEEPNWTDYGWIFISLMYLGLYVYQKSFKYLTVENGIINVNGPFGKKLKMTEIKQIKKFAGDYIIKTDNEELTINTQLIESSALTELNSELEKLNVEWV</sequence>
<reference evidence="2 3" key="1">
    <citation type="submission" date="2023-11" db="EMBL/GenBank/DDBJ databases">
        <title>Winogradskyella pelagius sp. nov., isolated from coastal sediment.</title>
        <authorList>
            <person name="Li F."/>
        </authorList>
    </citation>
    <scope>NUCLEOTIDE SEQUENCE [LARGE SCALE GENOMIC DNA]</scope>
    <source>
        <strain evidence="2 3">KCTC 23502</strain>
    </source>
</reference>
<proteinExistence type="predicted"/>
<keyword evidence="1" id="KW-0812">Transmembrane</keyword>
<keyword evidence="3" id="KW-1185">Reference proteome</keyword>
<dbReference type="Proteomes" id="UP001285855">
    <property type="component" value="Unassembled WGS sequence"/>
</dbReference>
<accession>A0ABU5EPR4</accession>
<comment type="caution">
    <text evidence="2">The sequence shown here is derived from an EMBL/GenBank/DDBJ whole genome shotgun (WGS) entry which is preliminary data.</text>
</comment>
<evidence type="ECO:0000313" key="3">
    <source>
        <dbReference type="Proteomes" id="UP001285855"/>
    </source>
</evidence>
<keyword evidence="1" id="KW-1133">Transmembrane helix</keyword>
<name>A0ABU5EPR4_9FLAO</name>
<feature type="transmembrane region" description="Helical" evidence="1">
    <location>
        <begin position="12"/>
        <end position="30"/>
    </location>
</feature>
<evidence type="ECO:0000313" key="2">
    <source>
        <dbReference type="EMBL" id="MDY2588109.1"/>
    </source>
</evidence>
<feature type="transmembrane region" description="Helical" evidence="1">
    <location>
        <begin position="36"/>
        <end position="54"/>
    </location>
</feature>
<dbReference type="EMBL" id="JAXDAE010000013">
    <property type="protein sequence ID" value="MDY2588109.1"/>
    <property type="molecule type" value="Genomic_DNA"/>
</dbReference>
<evidence type="ECO:0000256" key="1">
    <source>
        <dbReference type="SAM" id="Phobius"/>
    </source>
</evidence>
<dbReference type="RefSeq" id="WP_320556458.1">
    <property type="nucleotide sequence ID" value="NZ_JAXDAE010000013.1"/>
</dbReference>
<protein>
    <recommendedName>
        <fullName evidence="4">PH domain-containing protein</fullName>
    </recommendedName>
</protein>